<proteinExistence type="predicted"/>
<dbReference type="InterPro" id="IPR042099">
    <property type="entry name" value="ANL_N_sf"/>
</dbReference>
<dbReference type="GO" id="GO:0005737">
    <property type="term" value="C:cytoplasm"/>
    <property type="evidence" value="ECO:0007669"/>
    <property type="project" value="TreeGrafter"/>
</dbReference>
<dbReference type="InterPro" id="IPR009081">
    <property type="entry name" value="PP-bd_ACP"/>
</dbReference>
<dbReference type="GO" id="GO:0043041">
    <property type="term" value="P:amino acid activation for nonribosomal peptide biosynthetic process"/>
    <property type="evidence" value="ECO:0007669"/>
    <property type="project" value="TreeGrafter"/>
</dbReference>
<dbReference type="Gene3D" id="1.10.1200.10">
    <property type="entry name" value="ACP-like"/>
    <property type="match status" value="1"/>
</dbReference>
<feature type="domain" description="Carrier" evidence="3">
    <location>
        <begin position="585"/>
        <end position="660"/>
    </location>
</feature>
<organism evidence="4 5">
    <name type="scientific">Ascaris lumbricoides</name>
    <name type="common">Giant roundworm</name>
    <dbReference type="NCBI Taxonomy" id="6252"/>
    <lineage>
        <taxon>Eukaryota</taxon>
        <taxon>Metazoa</taxon>
        <taxon>Ecdysozoa</taxon>
        <taxon>Nematoda</taxon>
        <taxon>Chromadorea</taxon>
        <taxon>Rhabditida</taxon>
        <taxon>Spirurina</taxon>
        <taxon>Ascaridomorpha</taxon>
        <taxon>Ascaridoidea</taxon>
        <taxon>Ascarididae</taxon>
        <taxon>Ascaris</taxon>
    </lineage>
</organism>
<sequence>MTWNEDDTTSGITYKEAFSFVLHLSSIIQQSILCINGTSVIADDCIAIICGDNFLSVLSIMAVQLIDCCYCPIDCNYPVQRIDFIQSDSKSILVLNCEETTVANDSDCLNINEVFQRWRLNEGINCYRKRFNRTSNSDLAYIIYTSGSTGKPKGVCIEQQSIVNVIEYTTRRYRLGALQRCYQFTRLTFDASLAYTFGAAMNGATMCMRNENIQAMEDIRRHLPLDILHMTPVVLGTMTSDDVKSLEKHVARWSIGGDKLTAQEMSKVIENGIPLIQVYGPTEVTVFQTIANMKVCSHTSTTIGPTISNMFGYVISDDRQQLPSNVKGEFFMVGENVARGYMNLNEMSNKFFLRNPFQTREEAIKNINMRGYKSGDIVKRLPTGEMIFYERKDMQIKINGYRVELNEIENALCKHADISSCVAILQNNTIVVFYEGNSRHSEQELIGFLSQILPYYMLPSRIIHVEKFPLNQNSKVDRSALRTIIDGNISTAPGTLSDVETRILRIWCETLKKNQIGVKDNFFAMGGNSRHSEQELIELLSQILPYYMLPSRIIHVEKFPLNQNSKVDRNALRTIIDGNISTASGTLSDVETKIRRIWCETLKKNQIGVKDNFFAMGGHSLLATTVCFKIRETLHCECPVRYLFENQTVEKLAKRLFVEIERACREKIQSQRNDQWSSCGQDDRNGNNSKMAEANIEIEMSVIRKQASLNEQRIKCTMPTPKSDDHASLKYSDAKEAMEKKLPITFQQGNVQPLPCCQLQKPLLHLYSNNPDGPYLKAYETGFRIQLRIVDQSLLNKCVNRVIASHDALRTSFLAESKTYLQEIKSATESFVALRYRHEKTDLFVSNPFDSIPILCFLEEVDGH</sequence>
<dbReference type="InterPro" id="IPR020459">
    <property type="entry name" value="AMP-binding"/>
</dbReference>
<dbReference type="PANTHER" id="PTHR45527:SF1">
    <property type="entry name" value="FATTY ACID SYNTHASE"/>
    <property type="match status" value="1"/>
</dbReference>
<dbReference type="PANTHER" id="PTHR45527">
    <property type="entry name" value="NONRIBOSOMAL PEPTIDE SYNTHETASE"/>
    <property type="match status" value="1"/>
</dbReference>
<dbReference type="Gene3D" id="3.30.300.30">
    <property type="match status" value="2"/>
</dbReference>
<reference evidence="5" key="1">
    <citation type="submission" date="2017-02" db="UniProtKB">
        <authorList>
            <consortium name="WormBaseParasite"/>
        </authorList>
    </citation>
    <scope>IDENTIFICATION</scope>
</reference>
<dbReference type="InterPro" id="IPR036736">
    <property type="entry name" value="ACP-like_sf"/>
</dbReference>
<keyword evidence="1" id="KW-0596">Phosphopantetheine</keyword>
<dbReference type="InterPro" id="IPR006162">
    <property type="entry name" value="Ppantetheine_attach_site"/>
</dbReference>
<evidence type="ECO:0000256" key="1">
    <source>
        <dbReference type="ARBA" id="ARBA00022450"/>
    </source>
</evidence>
<dbReference type="InterPro" id="IPR045851">
    <property type="entry name" value="AMP-bd_C_sf"/>
</dbReference>
<dbReference type="Gene3D" id="3.40.50.12780">
    <property type="entry name" value="N-terminal domain of ligase-like"/>
    <property type="match status" value="1"/>
</dbReference>
<dbReference type="Gene3D" id="3.30.559.10">
    <property type="entry name" value="Chloramphenicol acetyltransferase-like domain"/>
    <property type="match status" value="1"/>
</dbReference>
<name>A0A0M3HGH1_ASCLU</name>
<dbReference type="InterPro" id="IPR023213">
    <property type="entry name" value="CAT-like_dom_sf"/>
</dbReference>
<dbReference type="SUPFAM" id="SSF47336">
    <property type="entry name" value="ACP-like"/>
    <property type="match status" value="1"/>
</dbReference>
<dbReference type="Pfam" id="PF00550">
    <property type="entry name" value="PP-binding"/>
    <property type="match status" value="1"/>
</dbReference>
<keyword evidence="2" id="KW-0597">Phosphoprotein</keyword>
<dbReference type="PROSITE" id="PS50075">
    <property type="entry name" value="CARRIER"/>
    <property type="match status" value="1"/>
</dbReference>
<evidence type="ECO:0000259" key="3">
    <source>
        <dbReference type="PROSITE" id="PS50075"/>
    </source>
</evidence>
<evidence type="ECO:0000313" key="5">
    <source>
        <dbReference type="WBParaSite" id="ALUE_0000061601-mRNA-1"/>
    </source>
</evidence>
<protein>
    <submittedName>
        <fullName evidence="5">Carrier domain-containing protein</fullName>
    </submittedName>
</protein>
<keyword evidence="4" id="KW-1185">Reference proteome</keyword>
<dbReference type="Pfam" id="PF00501">
    <property type="entry name" value="AMP-binding"/>
    <property type="match status" value="1"/>
</dbReference>
<dbReference type="PRINTS" id="PR00154">
    <property type="entry name" value="AMPBINDING"/>
</dbReference>
<dbReference type="AlphaFoldDB" id="A0A0M3HGH1"/>
<dbReference type="GO" id="GO:0044550">
    <property type="term" value="P:secondary metabolite biosynthetic process"/>
    <property type="evidence" value="ECO:0007669"/>
    <property type="project" value="TreeGrafter"/>
</dbReference>
<dbReference type="Proteomes" id="UP000036681">
    <property type="component" value="Unplaced"/>
</dbReference>
<dbReference type="InterPro" id="IPR020845">
    <property type="entry name" value="AMP-binding_CS"/>
</dbReference>
<dbReference type="PROSITE" id="PS00012">
    <property type="entry name" value="PHOSPHOPANTETHEINE"/>
    <property type="match status" value="1"/>
</dbReference>
<accession>A0A0M3HGH1</accession>
<evidence type="ECO:0000313" key="4">
    <source>
        <dbReference type="Proteomes" id="UP000036681"/>
    </source>
</evidence>
<dbReference type="InterPro" id="IPR000873">
    <property type="entry name" value="AMP-dep_synth/lig_dom"/>
</dbReference>
<dbReference type="WBParaSite" id="ALUE_0000061601-mRNA-1">
    <property type="protein sequence ID" value="ALUE_0000061601-mRNA-1"/>
    <property type="gene ID" value="ALUE_0000061601"/>
</dbReference>
<evidence type="ECO:0000256" key="2">
    <source>
        <dbReference type="ARBA" id="ARBA00022553"/>
    </source>
</evidence>
<dbReference type="PROSITE" id="PS00455">
    <property type="entry name" value="AMP_BINDING"/>
    <property type="match status" value="1"/>
</dbReference>
<dbReference type="GO" id="GO:0031177">
    <property type="term" value="F:phosphopantetheine binding"/>
    <property type="evidence" value="ECO:0007669"/>
    <property type="project" value="TreeGrafter"/>
</dbReference>
<dbReference type="SUPFAM" id="SSF56801">
    <property type="entry name" value="Acetyl-CoA synthetase-like"/>
    <property type="match status" value="2"/>
</dbReference>
<dbReference type="FunFam" id="1.10.1200.10:FF:000005">
    <property type="entry name" value="Nonribosomal peptide synthetase 1"/>
    <property type="match status" value="1"/>
</dbReference>